<evidence type="ECO:0000313" key="2">
    <source>
        <dbReference type="Proteomes" id="UP000886787"/>
    </source>
</evidence>
<dbReference type="AlphaFoldDB" id="A0A9D0ZIW6"/>
<comment type="caution">
    <text evidence="1">The sequence shown here is derived from an EMBL/GenBank/DDBJ whole genome shotgun (WGS) entry which is preliminary data.</text>
</comment>
<dbReference type="EMBL" id="DVFW01000042">
    <property type="protein sequence ID" value="HIQ81205.1"/>
    <property type="molecule type" value="Genomic_DNA"/>
</dbReference>
<accession>A0A9D0ZIW6</accession>
<protein>
    <submittedName>
        <fullName evidence="1">Uncharacterized protein</fullName>
    </submittedName>
</protein>
<sequence length="52" mass="6244">METQTKYTAVQQELSQRYMEQAENARLLSDVFERDSRRYSNTLKEEEEVQAL</sequence>
<proteinExistence type="predicted"/>
<evidence type="ECO:0000313" key="1">
    <source>
        <dbReference type="EMBL" id="HIQ81205.1"/>
    </source>
</evidence>
<reference evidence="1" key="2">
    <citation type="journal article" date="2021" name="PeerJ">
        <title>Extensive microbial diversity within the chicken gut microbiome revealed by metagenomics and culture.</title>
        <authorList>
            <person name="Gilroy R."/>
            <person name="Ravi A."/>
            <person name="Getino M."/>
            <person name="Pursley I."/>
            <person name="Horton D.L."/>
            <person name="Alikhan N.F."/>
            <person name="Baker D."/>
            <person name="Gharbi K."/>
            <person name="Hall N."/>
            <person name="Watson M."/>
            <person name="Adriaenssens E.M."/>
            <person name="Foster-Nyarko E."/>
            <person name="Jarju S."/>
            <person name="Secka A."/>
            <person name="Antonio M."/>
            <person name="Oren A."/>
            <person name="Chaudhuri R.R."/>
            <person name="La Ragione R."/>
            <person name="Hildebrand F."/>
            <person name="Pallen M.J."/>
        </authorList>
    </citation>
    <scope>NUCLEOTIDE SEQUENCE</scope>
    <source>
        <strain evidence="1">ChiSjej1B19-3389</strain>
    </source>
</reference>
<reference evidence="1" key="1">
    <citation type="submission" date="2020-10" db="EMBL/GenBank/DDBJ databases">
        <authorList>
            <person name="Gilroy R."/>
        </authorList>
    </citation>
    <scope>NUCLEOTIDE SEQUENCE</scope>
    <source>
        <strain evidence="1">ChiSjej1B19-3389</strain>
    </source>
</reference>
<name>A0A9D0ZIW6_9FIRM</name>
<organism evidence="1 2">
    <name type="scientific">Candidatus Scatavimonas merdigallinarum</name>
    <dbReference type="NCBI Taxonomy" id="2840914"/>
    <lineage>
        <taxon>Bacteria</taxon>
        <taxon>Bacillati</taxon>
        <taxon>Bacillota</taxon>
        <taxon>Clostridia</taxon>
        <taxon>Eubacteriales</taxon>
        <taxon>Oscillospiraceae</taxon>
        <taxon>Oscillospiraceae incertae sedis</taxon>
        <taxon>Candidatus Scatavimonas</taxon>
    </lineage>
</organism>
<dbReference type="Proteomes" id="UP000886787">
    <property type="component" value="Unassembled WGS sequence"/>
</dbReference>
<gene>
    <name evidence="1" type="ORF">IAD32_08000</name>
</gene>